<dbReference type="Gene3D" id="1.10.3110.10">
    <property type="entry name" value="protoporphyrinogen ix oxidase, domain 3"/>
    <property type="match status" value="1"/>
</dbReference>
<sequence length="458" mass="47090">MYRIVIVGGGLAGLAAAWELTSTPGVAVTVLESTDRVGGKLRQEIIGGHLVDVGAESMLATRPEARALIAEIGAGHLIVAPATTAACVWSRGALHPMPPRSLMGIPRQPAEAAGILSPDEVAQVAAYQPLPPLTGDTSVGDYLAAAFGPALVDRLVEPLLGGVYAGQSRQLSLAAALPTIFAKAVAGESILPPAEGAQPPVGSPFLGLTGGVGTLPTLLADAIREREGVIRTGVTVRALGRIAAGWRLTCGPVPEPEVIEADAILIATPPPSARRLLAPHAPDAAQVLAGIGLTSMAVATFAVRSDEWPPAPGSGFLVPPIEGRAIKASTFSSAKWGWLAETIPDLTYVRASLGRAGEEAMLQRSDRELLDFAWRDLGDILGADLPSPIATHVQRWGGGLPQYAVGHLDRIALLRKEIDELPGVEVAGAAYEGVGIPAVIGGARAAAQRLLGAAGLRD</sequence>
<dbReference type="Gene3D" id="3.50.50.60">
    <property type="entry name" value="FAD/NAD(P)-binding domain"/>
    <property type="match status" value="1"/>
</dbReference>
<keyword evidence="11 12" id="KW-0350">Heme biosynthesis</keyword>
<comment type="subcellular location">
    <subcellularLocation>
        <location evidence="12">Cytoplasm</location>
    </subcellularLocation>
</comment>
<evidence type="ECO:0000256" key="3">
    <source>
        <dbReference type="ARBA" id="ARBA00002185"/>
    </source>
</evidence>
<evidence type="ECO:0000256" key="1">
    <source>
        <dbReference type="ARBA" id="ARBA00001755"/>
    </source>
</evidence>
<proteinExistence type="inferred from homology"/>
<comment type="pathway">
    <text evidence="4 12">Porphyrin-containing compound metabolism; protoheme biosynthesis.</text>
</comment>
<comment type="cofactor">
    <cofactor evidence="2 12">
        <name>FAD</name>
        <dbReference type="ChEBI" id="CHEBI:57692"/>
    </cofactor>
</comment>
<evidence type="ECO:0000256" key="4">
    <source>
        <dbReference type="ARBA" id="ARBA00004744"/>
    </source>
</evidence>
<protein>
    <recommendedName>
        <fullName evidence="7 12">Coproporphyrinogen III oxidase</fullName>
        <ecNumber evidence="6 12">1.3.3.15</ecNumber>
    </recommendedName>
</protein>
<dbReference type="Gene3D" id="3.90.660.20">
    <property type="entry name" value="Protoporphyrinogen oxidase, mitochondrial, domain 2"/>
    <property type="match status" value="1"/>
</dbReference>
<keyword evidence="10 12" id="KW-0560">Oxidoreductase</keyword>
<dbReference type="SUPFAM" id="SSF54373">
    <property type="entry name" value="FAD-linked reductases, C-terminal domain"/>
    <property type="match status" value="1"/>
</dbReference>
<accession>A0ABN2LID8</accession>
<comment type="function">
    <text evidence="3 12">Involved in coproporphyrin-dependent heme b biosynthesis. Catalyzes the oxidation of coproporphyrinogen III to coproporphyrin III.</text>
</comment>
<evidence type="ECO:0000256" key="7">
    <source>
        <dbReference type="ARBA" id="ARBA00019046"/>
    </source>
</evidence>
<evidence type="ECO:0000256" key="2">
    <source>
        <dbReference type="ARBA" id="ARBA00001974"/>
    </source>
</evidence>
<feature type="domain" description="Amine oxidase" evidence="13">
    <location>
        <begin position="11"/>
        <end position="451"/>
    </location>
</feature>
<dbReference type="Pfam" id="PF01593">
    <property type="entry name" value="Amino_oxidase"/>
    <property type="match status" value="1"/>
</dbReference>
<evidence type="ECO:0000256" key="8">
    <source>
        <dbReference type="ARBA" id="ARBA00022630"/>
    </source>
</evidence>
<evidence type="ECO:0000256" key="9">
    <source>
        <dbReference type="ARBA" id="ARBA00022827"/>
    </source>
</evidence>
<evidence type="ECO:0000256" key="12">
    <source>
        <dbReference type="RuleBase" id="RU364052"/>
    </source>
</evidence>
<evidence type="ECO:0000313" key="15">
    <source>
        <dbReference type="Proteomes" id="UP001499938"/>
    </source>
</evidence>
<dbReference type="InterPro" id="IPR050464">
    <property type="entry name" value="Zeta_carotene_desat/Oxidored"/>
</dbReference>
<dbReference type="PANTHER" id="PTHR42923:SF3">
    <property type="entry name" value="PROTOPORPHYRINOGEN OXIDASE"/>
    <property type="match status" value="1"/>
</dbReference>
<dbReference type="EC" id="1.3.3.15" evidence="6 12"/>
<dbReference type="InterPro" id="IPR004572">
    <property type="entry name" value="Protoporphyrinogen_oxidase"/>
</dbReference>
<name>A0ABN2LID8_9MICO</name>
<dbReference type="SUPFAM" id="SSF51905">
    <property type="entry name" value="FAD/NAD(P)-binding domain"/>
    <property type="match status" value="1"/>
</dbReference>
<comment type="similarity">
    <text evidence="5 12">Belongs to the protoporphyrinogen/coproporphyrinogen oxidase family. Coproporphyrinogen III oxidase subfamily.</text>
</comment>
<evidence type="ECO:0000313" key="14">
    <source>
        <dbReference type="EMBL" id="GAA1789787.1"/>
    </source>
</evidence>
<comment type="caution">
    <text evidence="14">The sequence shown here is derived from an EMBL/GenBank/DDBJ whole genome shotgun (WGS) entry which is preliminary data.</text>
</comment>
<dbReference type="RefSeq" id="WP_344082788.1">
    <property type="nucleotide sequence ID" value="NZ_BAAAPO010000022.1"/>
</dbReference>
<dbReference type="PANTHER" id="PTHR42923">
    <property type="entry name" value="PROTOPORPHYRINOGEN OXIDASE"/>
    <property type="match status" value="1"/>
</dbReference>
<evidence type="ECO:0000256" key="11">
    <source>
        <dbReference type="ARBA" id="ARBA00023133"/>
    </source>
</evidence>
<reference evidence="14 15" key="1">
    <citation type="journal article" date="2019" name="Int. J. Syst. Evol. Microbiol.">
        <title>The Global Catalogue of Microorganisms (GCM) 10K type strain sequencing project: providing services to taxonomists for standard genome sequencing and annotation.</title>
        <authorList>
            <consortium name="The Broad Institute Genomics Platform"/>
            <consortium name="The Broad Institute Genome Sequencing Center for Infectious Disease"/>
            <person name="Wu L."/>
            <person name="Ma J."/>
        </authorList>
    </citation>
    <scope>NUCLEOTIDE SEQUENCE [LARGE SCALE GENOMIC DNA]</scope>
    <source>
        <strain evidence="14 15">JCM 15592</strain>
    </source>
</reference>
<evidence type="ECO:0000256" key="6">
    <source>
        <dbReference type="ARBA" id="ARBA00012402"/>
    </source>
</evidence>
<comment type="catalytic activity">
    <reaction evidence="1">
        <text>coproporphyrinogen III + 3 O2 = coproporphyrin III + 3 H2O2</text>
        <dbReference type="Rhea" id="RHEA:43436"/>
        <dbReference type="ChEBI" id="CHEBI:15379"/>
        <dbReference type="ChEBI" id="CHEBI:16240"/>
        <dbReference type="ChEBI" id="CHEBI:57309"/>
        <dbReference type="ChEBI" id="CHEBI:131725"/>
        <dbReference type="EC" id="1.3.3.15"/>
    </reaction>
    <physiologicalReaction direction="left-to-right" evidence="1">
        <dbReference type="Rhea" id="RHEA:43437"/>
    </physiologicalReaction>
</comment>
<gene>
    <name evidence="14" type="primary">hemG</name>
    <name evidence="14" type="ORF">GCM10009811_13350</name>
</gene>
<keyword evidence="9 12" id="KW-0274">FAD</keyword>
<dbReference type="InterPro" id="IPR002937">
    <property type="entry name" value="Amino_oxidase"/>
</dbReference>
<dbReference type="Proteomes" id="UP001499938">
    <property type="component" value="Unassembled WGS sequence"/>
</dbReference>
<dbReference type="EMBL" id="BAAAPO010000022">
    <property type="protein sequence ID" value="GAA1789787.1"/>
    <property type="molecule type" value="Genomic_DNA"/>
</dbReference>
<evidence type="ECO:0000259" key="13">
    <source>
        <dbReference type="Pfam" id="PF01593"/>
    </source>
</evidence>
<organism evidence="14 15">
    <name type="scientific">Nostocoides veronense</name>
    <dbReference type="NCBI Taxonomy" id="330836"/>
    <lineage>
        <taxon>Bacteria</taxon>
        <taxon>Bacillati</taxon>
        <taxon>Actinomycetota</taxon>
        <taxon>Actinomycetes</taxon>
        <taxon>Micrococcales</taxon>
        <taxon>Intrasporangiaceae</taxon>
        <taxon>Nostocoides</taxon>
    </lineage>
</organism>
<dbReference type="InterPro" id="IPR036188">
    <property type="entry name" value="FAD/NAD-bd_sf"/>
</dbReference>
<dbReference type="NCBIfam" id="TIGR00562">
    <property type="entry name" value="proto_IX_ox"/>
    <property type="match status" value="1"/>
</dbReference>
<keyword evidence="12" id="KW-0963">Cytoplasm</keyword>
<keyword evidence="15" id="KW-1185">Reference proteome</keyword>
<evidence type="ECO:0000256" key="10">
    <source>
        <dbReference type="ARBA" id="ARBA00023002"/>
    </source>
</evidence>
<keyword evidence="8 12" id="KW-0285">Flavoprotein</keyword>
<evidence type="ECO:0000256" key="5">
    <source>
        <dbReference type="ARBA" id="ARBA00008310"/>
    </source>
</evidence>